<dbReference type="PROSITE" id="PS51845">
    <property type="entry name" value="PDEASE_I_2"/>
    <property type="match status" value="1"/>
</dbReference>
<organism evidence="3">
    <name type="scientific">Euplotes harpa</name>
    <dbReference type="NCBI Taxonomy" id="151035"/>
    <lineage>
        <taxon>Eukaryota</taxon>
        <taxon>Sar</taxon>
        <taxon>Alveolata</taxon>
        <taxon>Ciliophora</taxon>
        <taxon>Intramacronucleata</taxon>
        <taxon>Spirotrichea</taxon>
        <taxon>Hypotrichia</taxon>
        <taxon>Euplotida</taxon>
        <taxon>Euplotidae</taxon>
        <taxon>Euplotes</taxon>
    </lineage>
</organism>
<feature type="compositionally biased region" description="Basic and acidic residues" evidence="1">
    <location>
        <begin position="54"/>
        <end position="80"/>
    </location>
</feature>
<dbReference type="Gene3D" id="1.10.1300.10">
    <property type="entry name" value="3'5'-cyclic nucleotide phosphodiesterase, catalytic domain"/>
    <property type="match status" value="1"/>
</dbReference>
<evidence type="ECO:0000259" key="2">
    <source>
        <dbReference type="PROSITE" id="PS51845"/>
    </source>
</evidence>
<reference evidence="3" key="1">
    <citation type="submission" date="2021-01" db="EMBL/GenBank/DDBJ databases">
        <authorList>
            <person name="Corre E."/>
            <person name="Pelletier E."/>
            <person name="Niang G."/>
            <person name="Scheremetjew M."/>
            <person name="Finn R."/>
            <person name="Kale V."/>
            <person name="Holt S."/>
            <person name="Cochrane G."/>
            <person name="Meng A."/>
            <person name="Brown T."/>
            <person name="Cohen L."/>
        </authorList>
    </citation>
    <scope>NUCLEOTIDE SEQUENCE</scope>
    <source>
        <strain evidence="3">FSP1.4</strain>
    </source>
</reference>
<protein>
    <recommendedName>
        <fullName evidence="2">PDEase domain-containing protein</fullName>
    </recommendedName>
</protein>
<feature type="compositionally biased region" description="Basic and acidic residues" evidence="1">
    <location>
        <begin position="96"/>
        <end position="110"/>
    </location>
</feature>
<dbReference type="GO" id="GO:0007165">
    <property type="term" value="P:signal transduction"/>
    <property type="evidence" value="ECO:0007669"/>
    <property type="project" value="InterPro"/>
</dbReference>
<feature type="compositionally biased region" description="Acidic residues" evidence="1">
    <location>
        <begin position="81"/>
        <end position="95"/>
    </location>
</feature>
<gene>
    <name evidence="3" type="ORF">EHAR0213_LOCUS11002</name>
</gene>
<name>A0A7S3JER6_9SPIT</name>
<dbReference type="AlphaFoldDB" id="A0A7S3JER6"/>
<sequence length="126" mass="14580">MDRYTTNIAAAQGGFIDNFIRPAYDLLHSILPEAIVNIRQMEQNKIKWKELEADYKPENKFTQKEMQDDSDDSRSDRQEVDVEEEEEEADGDESSSEVHKVVRSTTDKGSRLIKYTMNSSTDNDKK</sequence>
<feature type="region of interest" description="Disordered" evidence="1">
    <location>
        <begin position="54"/>
        <end position="126"/>
    </location>
</feature>
<dbReference type="SUPFAM" id="SSF109604">
    <property type="entry name" value="HD-domain/PDEase-like"/>
    <property type="match status" value="1"/>
</dbReference>
<feature type="compositionally biased region" description="Polar residues" evidence="1">
    <location>
        <begin position="116"/>
        <end position="126"/>
    </location>
</feature>
<feature type="domain" description="PDEase" evidence="2">
    <location>
        <begin position="1"/>
        <end position="55"/>
    </location>
</feature>
<accession>A0A7S3JER6</accession>
<dbReference type="InterPro" id="IPR036971">
    <property type="entry name" value="PDEase_catalytic_dom_sf"/>
</dbReference>
<evidence type="ECO:0000313" key="3">
    <source>
        <dbReference type="EMBL" id="CAE0352086.1"/>
    </source>
</evidence>
<dbReference type="InterPro" id="IPR002073">
    <property type="entry name" value="PDEase_catalytic_dom"/>
</dbReference>
<evidence type="ECO:0000256" key="1">
    <source>
        <dbReference type="SAM" id="MobiDB-lite"/>
    </source>
</evidence>
<proteinExistence type="predicted"/>
<dbReference type="GO" id="GO:0004114">
    <property type="term" value="F:3',5'-cyclic-nucleotide phosphodiesterase activity"/>
    <property type="evidence" value="ECO:0007669"/>
    <property type="project" value="InterPro"/>
</dbReference>
<dbReference type="EMBL" id="HBII01026337">
    <property type="protein sequence ID" value="CAE0352086.1"/>
    <property type="molecule type" value="Transcribed_RNA"/>
</dbReference>